<gene>
    <name evidence="3" type="ORF">BON22_1861</name>
</gene>
<dbReference type="VEuPathDB" id="FungiDB:BON22_1861"/>
<feature type="compositionally biased region" description="Polar residues" evidence="1">
    <location>
        <begin position="36"/>
        <end position="51"/>
    </location>
</feature>
<dbReference type="SMART" id="SM01017">
    <property type="entry name" value="Arrestin_C"/>
    <property type="match status" value="1"/>
</dbReference>
<dbReference type="InterPro" id="IPR050357">
    <property type="entry name" value="Arrestin_domain-protein"/>
</dbReference>
<evidence type="ECO:0000256" key="1">
    <source>
        <dbReference type="SAM" id="MobiDB-lite"/>
    </source>
</evidence>
<accession>A0A1V2L947</accession>
<feature type="region of interest" description="Disordered" evidence="1">
    <location>
        <begin position="1"/>
        <end position="54"/>
    </location>
</feature>
<dbReference type="PANTHER" id="PTHR11188:SF168">
    <property type="entry name" value="PROTEIN ECM21-RELATED"/>
    <property type="match status" value="1"/>
</dbReference>
<evidence type="ECO:0000259" key="2">
    <source>
        <dbReference type="SMART" id="SM01017"/>
    </source>
</evidence>
<comment type="caution">
    <text evidence="3">The sequence shown here is derived from an EMBL/GenBank/DDBJ whole genome shotgun (WGS) entry which is preliminary data.</text>
</comment>
<reference evidence="4" key="1">
    <citation type="journal article" date="2017" name="Genome Announc.">
        <title>Genome sequences of Cyberlindnera fabianii 65, Pichia kudriavzevii 129, and Saccharomyces cerevisiae 131 isolated from fermented masau fruits in Zimbabwe.</title>
        <authorList>
            <person name="van Rijswijck I.M.H."/>
            <person name="Derks M.F.L."/>
            <person name="Abee T."/>
            <person name="de Ridder D."/>
            <person name="Smid E.J."/>
        </authorList>
    </citation>
    <scope>NUCLEOTIDE SEQUENCE [LARGE SCALE GENOMIC DNA]</scope>
    <source>
        <strain evidence="4">65</strain>
    </source>
</reference>
<feature type="region of interest" description="Disordered" evidence="1">
    <location>
        <begin position="159"/>
        <end position="206"/>
    </location>
</feature>
<dbReference type="InterPro" id="IPR011022">
    <property type="entry name" value="Arrestin_C-like"/>
</dbReference>
<evidence type="ECO:0000313" key="4">
    <source>
        <dbReference type="Proteomes" id="UP000189513"/>
    </source>
</evidence>
<dbReference type="GO" id="GO:0030674">
    <property type="term" value="F:protein-macromolecule adaptor activity"/>
    <property type="evidence" value="ECO:0007669"/>
    <property type="project" value="TreeGrafter"/>
</dbReference>
<dbReference type="GO" id="GO:0070086">
    <property type="term" value="P:ubiquitin-dependent endocytosis"/>
    <property type="evidence" value="ECO:0007669"/>
    <property type="project" value="TreeGrafter"/>
</dbReference>
<feature type="compositionally biased region" description="Low complexity" evidence="1">
    <location>
        <begin position="181"/>
        <end position="195"/>
    </location>
</feature>
<feature type="compositionally biased region" description="Polar residues" evidence="1">
    <location>
        <begin position="170"/>
        <end position="180"/>
    </location>
</feature>
<feature type="domain" description="Arrestin C-terminal-like" evidence="2">
    <location>
        <begin position="425"/>
        <end position="673"/>
    </location>
</feature>
<evidence type="ECO:0000313" key="3">
    <source>
        <dbReference type="EMBL" id="ONH68135.1"/>
    </source>
</evidence>
<sequence length="862" mass="96948">MFSLPFKLRRKSETDHHSQSRRSSVQDPVLPLDRISSGQSTGSGRARSQSFGGKALSRQLSNTLSKRLSFFSNNSSDDLNSVVSSQSEFNTQELTRFKSLNRDRFPKEVLQYLKYQGLSAPEIVQESSSVRISVSGAGENVFLPSLISISEEEQQNLELNSPNPVHDTNRPTSSDAQPTDSSTSENTSELLTHETQPVQTQTHIDDSVDPVSHTFAVIITLQKPVAITTIKSQLQATCSIDWPKGLPSDRNIKQENFELGQANWELNLVNYNFFIPISYDAVVDDDEDWDYDNSDSDIDTSRFATEQKIPTRKVELRSLDQVTRGGYSHQKREHDPFVFGAVNGNSNSVNYPPGHYVFLLPTLFEPSLPETVLTTKSHVSYNLRTIVAQKSKSYNYGEHYVPVIRAPPVSGVTTADKPIFVSKIWNDTLSYEISFPKKYVTLGSELPFKLKFVPLEKKVTIKRVKVNVVEKVTYVSKNLEFEYDEGYDDKDDSAVQSNGNEKIVPLLEVRTRARNSKAAREEVVEDAAVYDNLLSCCYNSENTKGDNTEAEVVGPLSINTYLPFIKPSKSAKVYPHTTKQFLPTVVNTERSKPQASKSLPTRISNQNYNVNTITKINHPEEGLIPDSLNNRYVKIEHKLQVCVRISRNNPDDNKVHHYEVIIDTPIYILNGCCVPESVELPAYTDDTAPRYFSPTADHLPTFEEVQMSPLTSPTLMPTHEETLDRLSRTSTLNTTAFDTNFDNIDTLLTDTSEFSLTSQRRRSTSVRAEMLTSFRRTTSIPQHPEEETSETGAIPVDSSSEEGDTRTTVMPDQPPPYVETIPLMSDESDSADEETSDHEMFVNDQCTDLTEEFHRAVYGDSI</sequence>
<dbReference type="OMA" id="FITHHAS"/>
<protein>
    <submittedName>
        <fullName evidence="3">Protein ECM21</fullName>
    </submittedName>
</protein>
<dbReference type="Pfam" id="PF02752">
    <property type="entry name" value="Arrestin_C"/>
    <property type="match status" value="1"/>
</dbReference>
<keyword evidence="4" id="KW-1185">Reference proteome</keyword>
<organism evidence="3 4">
    <name type="scientific">Cyberlindnera fabianii</name>
    <name type="common">Yeast</name>
    <name type="synonym">Hansenula fabianii</name>
    <dbReference type="NCBI Taxonomy" id="36022"/>
    <lineage>
        <taxon>Eukaryota</taxon>
        <taxon>Fungi</taxon>
        <taxon>Dikarya</taxon>
        <taxon>Ascomycota</taxon>
        <taxon>Saccharomycotina</taxon>
        <taxon>Saccharomycetes</taxon>
        <taxon>Phaffomycetales</taxon>
        <taxon>Phaffomycetaceae</taxon>
        <taxon>Cyberlindnera</taxon>
    </lineage>
</organism>
<dbReference type="AlphaFoldDB" id="A0A1V2L947"/>
<dbReference type="Proteomes" id="UP000189513">
    <property type="component" value="Unassembled WGS sequence"/>
</dbReference>
<feature type="compositionally biased region" description="Acidic residues" evidence="1">
    <location>
        <begin position="826"/>
        <end position="836"/>
    </location>
</feature>
<proteinExistence type="predicted"/>
<dbReference type="PANTHER" id="PTHR11188">
    <property type="entry name" value="ARRESTIN DOMAIN CONTAINING PROTEIN"/>
    <property type="match status" value="1"/>
</dbReference>
<feature type="region of interest" description="Disordered" evidence="1">
    <location>
        <begin position="776"/>
        <end position="839"/>
    </location>
</feature>
<dbReference type="EMBL" id="MPUK01000003">
    <property type="protein sequence ID" value="ONH68135.1"/>
    <property type="molecule type" value="Genomic_DNA"/>
</dbReference>
<dbReference type="GO" id="GO:0005829">
    <property type="term" value="C:cytosol"/>
    <property type="evidence" value="ECO:0007669"/>
    <property type="project" value="TreeGrafter"/>
</dbReference>
<dbReference type="GO" id="GO:0031625">
    <property type="term" value="F:ubiquitin protein ligase binding"/>
    <property type="evidence" value="ECO:0007669"/>
    <property type="project" value="TreeGrafter"/>
</dbReference>
<dbReference type="STRING" id="36022.A0A1V2L947"/>
<name>A0A1V2L947_CYBFA</name>